<reference evidence="2" key="1">
    <citation type="journal article" date="2023" name="Mol. Phylogenet. Evol.">
        <title>Genome-scale phylogeny and comparative genomics of the fungal order Sordariales.</title>
        <authorList>
            <person name="Hensen N."/>
            <person name="Bonometti L."/>
            <person name="Westerberg I."/>
            <person name="Brannstrom I.O."/>
            <person name="Guillou S."/>
            <person name="Cros-Aarteil S."/>
            <person name="Calhoun S."/>
            <person name="Haridas S."/>
            <person name="Kuo A."/>
            <person name="Mondo S."/>
            <person name="Pangilinan J."/>
            <person name="Riley R."/>
            <person name="LaButti K."/>
            <person name="Andreopoulos B."/>
            <person name="Lipzen A."/>
            <person name="Chen C."/>
            <person name="Yan M."/>
            <person name="Daum C."/>
            <person name="Ng V."/>
            <person name="Clum A."/>
            <person name="Steindorff A."/>
            <person name="Ohm R.A."/>
            <person name="Martin F."/>
            <person name="Silar P."/>
            <person name="Natvig D.O."/>
            <person name="Lalanne C."/>
            <person name="Gautier V."/>
            <person name="Ament-Velasquez S.L."/>
            <person name="Kruys A."/>
            <person name="Hutchinson M.I."/>
            <person name="Powell A.J."/>
            <person name="Barry K."/>
            <person name="Miller A.N."/>
            <person name="Grigoriev I.V."/>
            <person name="Debuchy R."/>
            <person name="Gladieux P."/>
            <person name="Hiltunen Thoren M."/>
            <person name="Johannesson H."/>
        </authorList>
    </citation>
    <scope>NUCLEOTIDE SEQUENCE</scope>
    <source>
        <strain evidence="2">PSN324</strain>
    </source>
</reference>
<accession>A0AAV9HVD3</accession>
<protein>
    <submittedName>
        <fullName evidence="2">Uncharacterized protein</fullName>
    </submittedName>
</protein>
<comment type="caution">
    <text evidence="2">The sequence shown here is derived from an EMBL/GenBank/DDBJ whole genome shotgun (WGS) entry which is preliminary data.</text>
</comment>
<keyword evidence="3" id="KW-1185">Reference proteome</keyword>
<sequence>MKFITTTAAVTSTLLSLFTLAVAAPTQQEEAATALQDVVPTPAGQELWKVSQFRRLCDPFDTACVFEFAVSTNVASYAPVPCRFTLAADAGRAVAASKNHLEDYACGPYHVSVGWNGQFGEGNGFVTLAVVDFGARMSAWYAWSESKLEGGLVAEDAVAVPVKW</sequence>
<keyword evidence="1" id="KW-0732">Signal</keyword>
<feature type="signal peptide" evidence="1">
    <location>
        <begin position="1"/>
        <end position="23"/>
    </location>
</feature>
<dbReference type="Proteomes" id="UP001321749">
    <property type="component" value="Unassembled WGS sequence"/>
</dbReference>
<proteinExistence type="predicted"/>
<evidence type="ECO:0000256" key="1">
    <source>
        <dbReference type="SAM" id="SignalP"/>
    </source>
</evidence>
<evidence type="ECO:0000313" key="2">
    <source>
        <dbReference type="EMBL" id="KAK4464688.1"/>
    </source>
</evidence>
<evidence type="ECO:0000313" key="3">
    <source>
        <dbReference type="Proteomes" id="UP001321749"/>
    </source>
</evidence>
<dbReference type="EMBL" id="MU864946">
    <property type="protein sequence ID" value="KAK4464688.1"/>
    <property type="molecule type" value="Genomic_DNA"/>
</dbReference>
<feature type="chain" id="PRO_5043866334" evidence="1">
    <location>
        <begin position="24"/>
        <end position="164"/>
    </location>
</feature>
<name>A0AAV9HVD3_9PEZI</name>
<dbReference type="AlphaFoldDB" id="A0AAV9HVD3"/>
<reference evidence="2" key="2">
    <citation type="submission" date="2023-06" db="EMBL/GenBank/DDBJ databases">
        <authorList>
            <consortium name="Lawrence Berkeley National Laboratory"/>
            <person name="Mondo S.J."/>
            <person name="Hensen N."/>
            <person name="Bonometti L."/>
            <person name="Westerberg I."/>
            <person name="Brannstrom I.O."/>
            <person name="Guillou S."/>
            <person name="Cros-Aarteil S."/>
            <person name="Calhoun S."/>
            <person name="Haridas S."/>
            <person name="Kuo A."/>
            <person name="Pangilinan J."/>
            <person name="Riley R."/>
            <person name="Labutti K."/>
            <person name="Andreopoulos B."/>
            <person name="Lipzen A."/>
            <person name="Chen C."/>
            <person name="Yanf M."/>
            <person name="Daum C."/>
            <person name="Ng V."/>
            <person name="Clum A."/>
            <person name="Steindorff A."/>
            <person name="Ohm R."/>
            <person name="Martin F."/>
            <person name="Silar P."/>
            <person name="Natvig D."/>
            <person name="Lalanne C."/>
            <person name="Gautier V."/>
            <person name="Ament-Velasquez S.L."/>
            <person name="Kruys A."/>
            <person name="Hutchinson M.I."/>
            <person name="Powell A.J."/>
            <person name="Barry K."/>
            <person name="Miller A.N."/>
            <person name="Grigoriev I.V."/>
            <person name="Debuchy R."/>
            <person name="Gladieux P."/>
            <person name="Thoren M.H."/>
            <person name="Johannesson H."/>
        </authorList>
    </citation>
    <scope>NUCLEOTIDE SEQUENCE</scope>
    <source>
        <strain evidence="2">PSN324</strain>
    </source>
</reference>
<gene>
    <name evidence="2" type="ORF">QBC42DRAFT_170774</name>
</gene>
<organism evidence="2 3">
    <name type="scientific">Cladorrhinum samala</name>
    <dbReference type="NCBI Taxonomy" id="585594"/>
    <lineage>
        <taxon>Eukaryota</taxon>
        <taxon>Fungi</taxon>
        <taxon>Dikarya</taxon>
        <taxon>Ascomycota</taxon>
        <taxon>Pezizomycotina</taxon>
        <taxon>Sordariomycetes</taxon>
        <taxon>Sordariomycetidae</taxon>
        <taxon>Sordariales</taxon>
        <taxon>Podosporaceae</taxon>
        <taxon>Cladorrhinum</taxon>
    </lineage>
</organism>